<dbReference type="GO" id="GO:0001517">
    <property type="term" value="F:N-acetylglucosamine 6-O-sulfotransferase activity"/>
    <property type="evidence" value="ECO:0007669"/>
    <property type="project" value="TreeGrafter"/>
</dbReference>
<dbReference type="AlphaFoldDB" id="A0A913ZX23"/>
<name>A0A913ZX23_PATMI</name>
<proteinExistence type="predicted"/>
<reference evidence="2" key="1">
    <citation type="submission" date="2022-11" db="UniProtKB">
        <authorList>
            <consortium name="EnsemblMetazoa"/>
        </authorList>
    </citation>
    <scope>IDENTIFICATION</scope>
</reference>
<evidence type="ECO:0000313" key="2">
    <source>
        <dbReference type="EnsemblMetazoa" id="XP_038056097.1"/>
    </source>
</evidence>
<evidence type="ECO:0000313" key="3">
    <source>
        <dbReference type="Proteomes" id="UP000887568"/>
    </source>
</evidence>
<keyword evidence="3" id="KW-1185">Reference proteome</keyword>
<dbReference type="OMA" id="TCKDMVA"/>
<dbReference type="PANTHER" id="PTHR10704:SF71">
    <property type="entry name" value="CARBOHYDRATE SULFOTRANSFERASE 1-LIKE"/>
    <property type="match status" value="1"/>
</dbReference>
<sequence length="412" mass="46947">MTNNQLRLLWIVLAVSVWVFLSAAMGHLGVTIAFPKSIGSWKNFTEQGSGRPSTRECSCNNSPGNTYAAIEPNSLQSTPDTKVRMFILANMRTGSSFVGDIFGSSSDVFYLFEPGLSLNEALENLEDRPRVLSGVYLRMLRRLYLCDFRQLDFYLQWLSQKDMFNLRKLAPRLHDLCSKSPAKGSCTITREMATESCQQSKYLVVKSIRIPDIMLLMPMMEDEAIKLKVVHLVRDPRPMIASRVIALTRTRVTWLSDSIREFLCLYCKSNWENMVLGTQNPRIKDRYMFLRYEDAALDPVAAARRMHQFLGHSRVPESVLKWIDVNTKSAKPGRPLYSTARNSSKAYRAWRDGFPFDTAKAIEGTGQCAGMMARMGYIPLVDEKHLRNSSLSLLTSIPSGNDDKNYDWMWDL</sequence>
<dbReference type="GeneID" id="119728097"/>
<dbReference type="Gene3D" id="3.40.50.300">
    <property type="entry name" value="P-loop containing nucleotide triphosphate hydrolases"/>
    <property type="match status" value="1"/>
</dbReference>
<protein>
    <recommendedName>
        <fullName evidence="1">Sulfotransferase domain-containing protein</fullName>
    </recommendedName>
</protein>
<dbReference type="Pfam" id="PF00685">
    <property type="entry name" value="Sulfotransfer_1"/>
    <property type="match status" value="1"/>
</dbReference>
<organism evidence="2 3">
    <name type="scientific">Patiria miniata</name>
    <name type="common">Bat star</name>
    <name type="synonym">Asterina miniata</name>
    <dbReference type="NCBI Taxonomy" id="46514"/>
    <lineage>
        <taxon>Eukaryota</taxon>
        <taxon>Metazoa</taxon>
        <taxon>Echinodermata</taxon>
        <taxon>Eleutherozoa</taxon>
        <taxon>Asterozoa</taxon>
        <taxon>Asteroidea</taxon>
        <taxon>Valvatacea</taxon>
        <taxon>Valvatida</taxon>
        <taxon>Asterinidae</taxon>
        <taxon>Patiria</taxon>
    </lineage>
</organism>
<dbReference type="InterPro" id="IPR000863">
    <property type="entry name" value="Sulfotransferase_dom"/>
</dbReference>
<accession>A0A913ZX23</accession>
<feature type="domain" description="Sulfotransferase" evidence="1">
    <location>
        <begin position="86"/>
        <end position="361"/>
    </location>
</feature>
<dbReference type="PANTHER" id="PTHR10704">
    <property type="entry name" value="CARBOHYDRATE SULFOTRANSFERASE"/>
    <property type="match status" value="1"/>
</dbReference>
<evidence type="ECO:0000259" key="1">
    <source>
        <dbReference type="Pfam" id="PF00685"/>
    </source>
</evidence>
<dbReference type="OrthoDB" id="6138663at2759"/>
<dbReference type="GO" id="GO:0006790">
    <property type="term" value="P:sulfur compound metabolic process"/>
    <property type="evidence" value="ECO:0007669"/>
    <property type="project" value="TreeGrafter"/>
</dbReference>
<dbReference type="EnsemblMetazoa" id="XM_038200169.1">
    <property type="protein sequence ID" value="XP_038056097.1"/>
    <property type="gene ID" value="LOC119728097"/>
</dbReference>
<dbReference type="InterPro" id="IPR051135">
    <property type="entry name" value="Gal/GlcNAc/GalNAc_ST"/>
</dbReference>
<dbReference type="Proteomes" id="UP000887568">
    <property type="component" value="Unplaced"/>
</dbReference>
<dbReference type="RefSeq" id="XP_038056097.1">
    <property type="nucleotide sequence ID" value="XM_038200169.1"/>
</dbReference>
<dbReference type="SUPFAM" id="SSF52540">
    <property type="entry name" value="P-loop containing nucleoside triphosphate hydrolases"/>
    <property type="match status" value="1"/>
</dbReference>
<dbReference type="GO" id="GO:0006044">
    <property type="term" value="P:N-acetylglucosamine metabolic process"/>
    <property type="evidence" value="ECO:0007669"/>
    <property type="project" value="TreeGrafter"/>
</dbReference>
<dbReference type="InterPro" id="IPR027417">
    <property type="entry name" value="P-loop_NTPase"/>
</dbReference>